<dbReference type="EMBL" id="LKCN02000001">
    <property type="protein sequence ID" value="RCI16452.1"/>
    <property type="molecule type" value="Genomic_DNA"/>
</dbReference>
<feature type="compositionally biased region" description="Basic residues" evidence="1">
    <location>
        <begin position="148"/>
        <end position="158"/>
    </location>
</feature>
<evidence type="ECO:0000313" key="3">
    <source>
        <dbReference type="EMBL" id="RCI16452.1"/>
    </source>
</evidence>
<feature type="domain" description="DUF4604" evidence="2">
    <location>
        <begin position="5"/>
        <end position="164"/>
    </location>
</feature>
<keyword evidence="4" id="KW-1185">Reference proteome</keyword>
<dbReference type="AlphaFoldDB" id="A0A367LQD6"/>
<protein>
    <recommendedName>
        <fullName evidence="2">DUF4604 domain-containing protein</fullName>
    </recommendedName>
</protein>
<evidence type="ECO:0000259" key="2">
    <source>
        <dbReference type="Pfam" id="PF15377"/>
    </source>
</evidence>
<evidence type="ECO:0000313" key="4">
    <source>
        <dbReference type="Proteomes" id="UP000253664"/>
    </source>
</evidence>
<name>A0A367LQD6_9HYPO</name>
<evidence type="ECO:0000256" key="1">
    <source>
        <dbReference type="SAM" id="MobiDB-lite"/>
    </source>
</evidence>
<feature type="compositionally biased region" description="Basic and acidic residues" evidence="1">
    <location>
        <begin position="56"/>
        <end position="78"/>
    </location>
</feature>
<sequence>MSSSKLRYDAALPPFLAALRAQAVESGGPDAQASARRRVGHKRSASEEAEDGPLVVDERGHAVDVTDGHRAGLDHDDAVAAAAASSSAAAAGANPPPSSSSSSTAVATAAADGKKEKKPGAIGPRRRRTGRVVGQDADSASEPATPSKPKKKPTKKIKLSFDPDQG</sequence>
<accession>A0A367LQD6</accession>
<feature type="compositionally biased region" description="Low complexity" evidence="1">
    <location>
        <begin position="79"/>
        <end position="111"/>
    </location>
</feature>
<reference evidence="3 4" key="1">
    <citation type="journal article" date="2015" name="BMC Genomics">
        <title>Insights from the genome of Ophiocordyceps polyrhachis-furcata to pathogenicity and host specificity in insect fungi.</title>
        <authorList>
            <person name="Wichadakul D."/>
            <person name="Kobmoo N."/>
            <person name="Ingsriswang S."/>
            <person name="Tangphatsornruang S."/>
            <person name="Chantasingh D."/>
            <person name="Luangsa-ard J.J."/>
            <person name="Eurwilaichitr L."/>
        </authorList>
    </citation>
    <scope>NUCLEOTIDE SEQUENCE [LARGE SCALE GENOMIC DNA]</scope>
    <source>
        <strain evidence="3 4">BCC 54312</strain>
    </source>
</reference>
<gene>
    <name evidence="3" type="ORF">L249_2479</name>
</gene>
<proteinExistence type="predicted"/>
<dbReference type="OrthoDB" id="5388322at2759"/>
<dbReference type="Proteomes" id="UP000253664">
    <property type="component" value="Unassembled WGS sequence"/>
</dbReference>
<dbReference type="Pfam" id="PF15377">
    <property type="entry name" value="DUF4604"/>
    <property type="match status" value="1"/>
</dbReference>
<comment type="caution">
    <text evidence="3">The sequence shown here is derived from an EMBL/GenBank/DDBJ whole genome shotgun (WGS) entry which is preliminary data.</text>
</comment>
<dbReference type="InterPro" id="IPR027911">
    <property type="entry name" value="DUF4604"/>
</dbReference>
<feature type="region of interest" description="Disordered" evidence="1">
    <location>
        <begin position="23"/>
        <end position="166"/>
    </location>
</feature>
<organism evidence="3 4">
    <name type="scientific">Ophiocordyceps polyrhachis-furcata BCC 54312</name>
    <dbReference type="NCBI Taxonomy" id="1330021"/>
    <lineage>
        <taxon>Eukaryota</taxon>
        <taxon>Fungi</taxon>
        <taxon>Dikarya</taxon>
        <taxon>Ascomycota</taxon>
        <taxon>Pezizomycotina</taxon>
        <taxon>Sordariomycetes</taxon>
        <taxon>Hypocreomycetidae</taxon>
        <taxon>Hypocreales</taxon>
        <taxon>Ophiocordycipitaceae</taxon>
        <taxon>Ophiocordyceps</taxon>
    </lineage>
</organism>